<proteinExistence type="predicted"/>
<dbReference type="EMBL" id="CP043506">
    <property type="protein sequence ID" value="QEO16925.1"/>
    <property type="molecule type" value="Genomic_DNA"/>
</dbReference>
<gene>
    <name evidence="1" type="ORF">FLP30_03475</name>
</gene>
<accession>A0A5C1YN66</accession>
<reference evidence="1 2" key="1">
    <citation type="submission" date="2019-09" db="EMBL/GenBank/DDBJ databases">
        <title>Genome sequencing of strain KACC 21233.</title>
        <authorList>
            <person name="Heo J."/>
            <person name="Kim S.-J."/>
            <person name="Kim J.-S."/>
            <person name="Hong S.-B."/>
            <person name="Kwon S.-W."/>
        </authorList>
    </citation>
    <scope>NUCLEOTIDE SEQUENCE [LARGE SCALE GENOMIC DNA]</scope>
    <source>
        <strain evidence="1 2">KACC 21233</strain>
    </source>
</reference>
<dbReference type="KEGG" id="acek:FLP30_03475"/>
<organism evidence="1 2">
    <name type="scientific">Acetobacter vaccinii</name>
    <dbReference type="NCBI Taxonomy" id="2592655"/>
    <lineage>
        <taxon>Bacteria</taxon>
        <taxon>Pseudomonadati</taxon>
        <taxon>Pseudomonadota</taxon>
        <taxon>Alphaproteobacteria</taxon>
        <taxon>Acetobacterales</taxon>
        <taxon>Acetobacteraceae</taxon>
        <taxon>Acetobacter</taxon>
    </lineage>
</organism>
<evidence type="ECO:0008006" key="3">
    <source>
        <dbReference type="Google" id="ProtNLM"/>
    </source>
</evidence>
<dbReference type="Proteomes" id="UP000324536">
    <property type="component" value="Chromosome"/>
</dbReference>
<dbReference type="RefSeq" id="WP_149278605.1">
    <property type="nucleotide sequence ID" value="NZ_CP043506.1"/>
</dbReference>
<protein>
    <recommendedName>
        <fullName evidence="3">Chemotaxis protein</fullName>
    </recommendedName>
</protein>
<evidence type="ECO:0000313" key="2">
    <source>
        <dbReference type="Proteomes" id="UP000324536"/>
    </source>
</evidence>
<name>A0A5C1YN66_9PROT</name>
<evidence type="ECO:0000313" key="1">
    <source>
        <dbReference type="EMBL" id="QEO16925.1"/>
    </source>
</evidence>
<dbReference type="OrthoDB" id="7219231at2"/>
<sequence length="124" mass="13109">MTPEADGHEITVHEAIVRVTGLLDVVSRDLLGVQHAMDECVKGHHLAEDEAQSLQKLDSATQTVEALAAVLKNLTTHAGSGVASTIPLTDLHQGVSLGKVVRVLKGEPAPELVAHEHSGEVDLF</sequence>
<keyword evidence="2" id="KW-1185">Reference proteome</keyword>
<dbReference type="AlphaFoldDB" id="A0A5C1YN66"/>